<accession>M6FBL5</accession>
<sequence length="52" mass="5824">MGRSGNSALASTVARQVALTQQNAFYESVGNSAKRFLRKRWKLSKTLFTKAF</sequence>
<dbReference type="EMBL" id="ANCE01000100">
    <property type="protein sequence ID" value="EMK24422.1"/>
    <property type="molecule type" value="Genomic_DNA"/>
</dbReference>
<evidence type="ECO:0000313" key="1">
    <source>
        <dbReference type="EMBL" id="EMK24422.1"/>
    </source>
</evidence>
<protein>
    <submittedName>
        <fullName evidence="1">Uncharacterized protein</fullName>
    </submittedName>
</protein>
<evidence type="ECO:0000313" key="2">
    <source>
        <dbReference type="Proteomes" id="UP000011980"/>
    </source>
</evidence>
<name>M6FBL5_9LEPT</name>
<dbReference type="AlphaFoldDB" id="M6FBL5"/>
<dbReference type="Proteomes" id="UP000011980">
    <property type="component" value="Unassembled WGS sequence"/>
</dbReference>
<gene>
    <name evidence="1" type="ORF">LEP1GSC008_3961</name>
</gene>
<proteinExistence type="predicted"/>
<comment type="caution">
    <text evidence="1">The sequence shown here is derived from an EMBL/GenBank/DDBJ whole genome shotgun (WGS) entry which is preliminary data.</text>
</comment>
<dbReference type="PATRIC" id="fig|1240687.3.peg.2055"/>
<organism evidence="1 2">
    <name type="scientific">Leptospira kirschneri serovar Bulgarica str. Nikolaevo</name>
    <dbReference type="NCBI Taxonomy" id="1240687"/>
    <lineage>
        <taxon>Bacteria</taxon>
        <taxon>Pseudomonadati</taxon>
        <taxon>Spirochaetota</taxon>
        <taxon>Spirochaetia</taxon>
        <taxon>Leptospirales</taxon>
        <taxon>Leptospiraceae</taxon>
        <taxon>Leptospira</taxon>
    </lineage>
</organism>
<reference evidence="1 2" key="1">
    <citation type="submission" date="2013-01" db="EMBL/GenBank/DDBJ databases">
        <authorList>
            <person name="Harkins D.M."/>
            <person name="Durkin A.S."/>
            <person name="Brinkac L.M."/>
            <person name="Haft D.H."/>
            <person name="Selengut J.D."/>
            <person name="Sanka R."/>
            <person name="DePew J."/>
            <person name="Purushe J."/>
            <person name="Galloway R.L."/>
            <person name="Vinetz J.M."/>
            <person name="Sutton G.G."/>
            <person name="Nierman W.C."/>
            <person name="Fouts D.E."/>
        </authorList>
    </citation>
    <scope>NUCLEOTIDE SEQUENCE [LARGE SCALE GENOMIC DNA]</scope>
    <source>
        <strain evidence="1 2">Nikolaevo</strain>
    </source>
</reference>